<comment type="caution">
    <text evidence="13">The sequence shown here is derived from an EMBL/GenBank/DDBJ whole genome shotgun (WGS) entry which is preliminary data.</text>
</comment>
<reference evidence="13" key="1">
    <citation type="submission" date="2021-01" db="EMBL/GenBank/DDBJ databases">
        <authorList>
            <person name="Zahm M."/>
            <person name="Roques C."/>
            <person name="Cabau C."/>
            <person name="Klopp C."/>
            <person name="Donnadieu C."/>
            <person name="Jouanno E."/>
            <person name="Lampietro C."/>
            <person name="Louis A."/>
            <person name="Herpin A."/>
            <person name="Echchiki A."/>
            <person name="Berthelot C."/>
            <person name="Parey E."/>
            <person name="Roest-Crollius H."/>
            <person name="Braasch I."/>
            <person name="Postlethwait J."/>
            <person name="Bobe J."/>
            <person name="Montfort J."/>
            <person name="Bouchez O."/>
            <person name="Begum T."/>
            <person name="Mejri S."/>
            <person name="Adams A."/>
            <person name="Chen W.-J."/>
            <person name="Guiguen Y."/>
        </authorList>
    </citation>
    <scope>NUCLEOTIDE SEQUENCE</scope>
    <source>
        <tissue evidence="13">Blood</tissue>
    </source>
</reference>
<organism evidence="13 14">
    <name type="scientific">Albula goreensis</name>
    <dbReference type="NCBI Taxonomy" id="1534307"/>
    <lineage>
        <taxon>Eukaryota</taxon>
        <taxon>Metazoa</taxon>
        <taxon>Chordata</taxon>
        <taxon>Craniata</taxon>
        <taxon>Vertebrata</taxon>
        <taxon>Euteleostomi</taxon>
        <taxon>Actinopterygii</taxon>
        <taxon>Neopterygii</taxon>
        <taxon>Teleostei</taxon>
        <taxon>Albuliformes</taxon>
        <taxon>Albulidae</taxon>
        <taxon>Albula</taxon>
    </lineage>
</organism>
<dbReference type="EMBL" id="JAERUA010000010">
    <property type="protein sequence ID" value="KAI1894932.1"/>
    <property type="molecule type" value="Genomic_DNA"/>
</dbReference>
<evidence type="ECO:0000256" key="3">
    <source>
        <dbReference type="ARBA" id="ARBA00008698"/>
    </source>
</evidence>
<comment type="function">
    <text evidence="11">Mannosyltransferase involved in glycosylphosphatidylinositol-anchor biosynthesis.</text>
</comment>
<dbReference type="GO" id="GO:0031501">
    <property type="term" value="C:mannosyltransferase complex"/>
    <property type="evidence" value="ECO:0007669"/>
    <property type="project" value="TreeGrafter"/>
</dbReference>
<dbReference type="GO" id="GO:0006506">
    <property type="term" value="P:GPI anchor biosynthetic process"/>
    <property type="evidence" value="ECO:0007669"/>
    <property type="project" value="UniProtKB-KW"/>
</dbReference>
<feature type="transmembrane region" description="Helical" evidence="11">
    <location>
        <begin position="390"/>
        <end position="409"/>
    </location>
</feature>
<evidence type="ECO:0000256" key="2">
    <source>
        <dbReference type="ARBA" id="ARBA00004687"/>
    </source>
</evidence>
<keyword evidence="8 11" id="KW-0256">Endoplasmic reticulum</keyword>
<dbReference type="GO" id="GO:0004376">
    <property type="term" value="F:GPI mannosyltransferase activity"/>
    <property type="evidence" value="ECO:0007669"/>
    <property type="project" value="InterPro"/>
</dbReference>
<dbReference type="InterPro" id="IPR007315">
    <property type="entry name" value="PIG-V/Gpi18"/>
</dbReference>
<dbReference type="Pfam" id="PF04188">
    <property type="entry name" value="Mannosyl_trans2"/>
    <property type="match status" value="1"/>
</dbReference>
<feature type="transmembrane region" description="Helical" evidence="11">
    <location>
        <begin position="339"/>
        <end position="359"/>
    </location>
</feature>
<feature type="signal peptide" evidence="12">
    <location>
        <begin position="1"/>
        <end position="26"/>
    </location>
</feature>
<evidence type="ECO:0000256" key="10">
    <source>
        <dbReference type="ARBA" id="ARBA00023136"/>
    </source>
</evidence>
<evidence type="ECO:0000256" key="9">
    <source>
        <dbReference type="ARBA" id="ARBA00022989"/>
    </source>
</evidence>
<feature type="transmembrane region" description="Helical" evidence="11">
    <location>
        <begin position="80"/>
        <end position="99"/>
    </location>
</feature>
<keyword evidence="6 11" id="KW-0808">Transferase</keyword>
<name>A0A8T3DF52_9TELE</name>
<feature type="transmembrane region" description="Helical" evidence="11">
    <location>
        <begin position="111"/>
        <end position="131"/>
    </location>
</feature>
<keyword evidence="5 11" id="KW-0328">Glycosyltransferase</keyword>
<dbReference type="PANTHER" id="PTHR12468:SF2">
    <property type="entry name" value="GPI MANNOSYLTRANSFERASE 2"/>
    <property type="match status" value="1"/>
</dbReference>
<keyword evidence="10 11" id="KW-0472">Membrane</keyword>
<evidence type="ECO:0000256" key="7">
    <source>
        <dbReference type="ARBA" id="ARBA00022692"/>
    </source>
</evidence>
<dbReference type="GO" id="GO:0000009">
    <property type="term" value="F:alpha-1,6-mannosyltransferase activity"/>
    <property type="evidence" value="ECO:0007669"/>
    <property type="project" value="InterPro"/>
</dbReference>
<feature type="transmembrane region" description="Helical" evidence="11">
    <location>
        <begin position="143"/>
        <end position="164"/>
    </location>
</feature>
<comment type="pathway">
    <text evidence="2 11">Glycolipid biosynthesis; glycosylphosphatidylinositol-anchor biosynthesis.</text>
</comment>
<keyword evidence="9 11" id="KW-1133">Transmembrane helix</keyword>
<comment type="caution">
    <text evidence="11">Lacks conserved residue(s) required for the propagation of feature annotation.</text>
</comment>
<evidence type="ECO:0000256" key="1">
    <source>
        <dbReference type="ARBA" id="ARBA00004477"/>
    </source>
</evidence>
<evidence type="ECO:0000256" key="4">
    <source>
        <dbReference type="ARBA" id="ARBA00022502"/>
    </source>
</evidence>
<dbReference type="OrthoDB" id="10252502at2759"/>
<keyword evidence="7 11" id="KW-0812">Transmembrane</keyword>
<evidence type="ECO:0000313" key="14">
    <source>
        <dbReference type="Proteomes" id="UP000829720"/>
    </source>
</evidence>
<feature type="transmembrane region" description="Helical" evidence="11">
    <location>
        <begin position="238"/>
        <end position="263"/>
    </location>
</feature>
<gene>
    <name evidence="13" type="ORF">AGOR_G00120850</name>
</gene>
<evidence type="ECO:0000256" key="8">
    <source>
        <dbReference type="ARBA" id="ARBA00022824"/>
    </source>
</evidence>
<evidence type="ECO:0000313" key="13">
    <source>
        <dbReference type="EMBL" id="KAI1894932.1"/>
    </source>
</evidence>
<comment type="subcellular location">
    <subcellularLocation>
        <location evidence="1 11">Endoplasmic reticulum membrane</location>
        <topology evidence="1 11">Multi-pass membrane protein</topology>
    </subcellularLocation>
</comment>
<dbReference type="Proteomes" id="UP000829720">
    <property type="component" value="Unassembled WGS sequence"/>
</dbReference>
<accession>A0A8T3DF52</accession>
<dbReference type="GO" id="GO:0005789">
    <property type="term" value="C:endoplasmic reticulum membrane"/>
    <property type="evidence" value="ECO:0007669"/>
    <property type="project" value="UniProtKB-SubCell"/>
</dbReference>
<sequence length="507" mass="55923">MDVRTVVQFAVFTRVATLLLQAVCNALIPDHAADAFSPPRAEEPRLLDPPVEALLGGLSRWDAEHFLFIAERGYLYEHNFAFLPLLPLALRAVAGVLLRPLAGWLTVRGRLLLAVAGLNSVLFVLSTLALYGLGRVTLGDRRLALLSSLLLCLSPANVFLAAGYSESLFAALTFGGVWLLERGSPLRASLVLSLATAARANGLVNAGFLVYLPLRWGLTQAGGVCARGAGRLRSSLRLIWIALRVLLTAGLGSALIILPFAVFQLYGYWTFCMPSLRPEQVSPALLELVRVKGYRVPDASGPLPVWCSQRLPLLYSYIQDAYWDVGFLRYFQLRQIPNFLLALPMAALVAMAAWTYAAANPALCLRLGLWGEGLKPGAEKPSAGFLSPRVLVYVVHATVLLGFGFFCMHVQVLTRFLASSSPVLYWFSAHLLLHYEPLLQQREEEEEEQSSLAGLPRALWSILPHNLLTQLLLHWSSCSILTRCLLGYFTSYWLLGLVLHCNFLPWT</sequence>
<dbReference type="AlphaFoldDB" id="A0A8T3DF52"/>
<proteinExistence type="inferred from homology"/>
<keyword evidence="14" id="KW-1185">Reference proteome</keyword>
<evidence type="ECO:0000256" key="12">
    <source>
        <dbReference type="SAM" id="SignalP"/>
    </source>
</evidence>
<evidence type="ECO:0000256" key="5">
    <source>
        <dbReference type="ARBA" id="ARBA00022676"/>
    </source>
</evidence>
<evidence type="ECO:0000256" key="6">
    <source>
        <dbReference type="ARBA" id="ARBA00022679"/>
    </source>
</evidence>
<comment type="similarity">
    <text evidence="3 11">Belongs to the PIGV family.</text>
</comment>
<feature type="chain" id="PRO_5035755267" description="GPI mannosyltransferase 2" evidence="12">
    <location>
        <begin position="27"/>
        <end position="507"/>
    </location>
</feature>
<keyword evidence="12" id="KW-0732">Signal</keyword>
<evidence type="ECO:0000256" key="11">
    <source>
        <dbReference type="RuleBase" id="RU363112"/>
    </source>
</evidence>
<dbReference type="PANTHER" id="PTHR12468">
    <property type="entry name" value="GPI MANNOSYLTRANSFERASE 2"/>
    <property type="match status" value="1"/>
</dbReference>
<protein>
    <recommendedName>
        <fullName evidence="11">GPI mannosyltransferase 2</fullName>
        <ecNumber evidence="11">2.4.1.-</ecNumber>
    </recommendedName>
</protein>
<dbReference type="EC" id="2.4.1.-" evidence="11"/>
<keyword evidence="4 11" id="KW-0337">GPI-anchor biosynthesis</keyword>
<feature type="transmembrane region" description="Helical" evidence="11">
    <location>
        <begin position="485"/>
        <end position="506"/>
    </location>
</feature>